<evidence type="ECO:0000313" key="2">
    <source>
        <dbReference type="EMBL" id="BDZ54027.1"/>
    </source>
</evidence>
<reference evidence="3" key="1">
    <citation type="journal article" date="2019" name="Int. J. Syst. Evol. Microbiol.">
        <title>The Global Catalogue of Microorganisms (GCM) 10K type strain sequencing project: providing services to taxonomists for standard genome sequencing and annotation.</title>
        <authorList>
            <consortium name="The Broad Institute Genomics Platform"/>
            <consortium name="The Broad Institute Genome Sequencing Center for Infectious Disease"/>
            <person name="Wu L."/>
            <person name="Ma J."/>
        </authorList>
    </citation>
    <scope>NUCLEOTIDE SEQUENCE [LARGE SCALE GENOMIC DNA]</scope>
    <source>
        <strain evidence="3">NBRC 109019</strain>
    </source>
</reference>
<gene>
    <name evidence="2" type="ORF">GCM10025870_11000</name>
</gene>
<proteinExistence type="predicted"/>
<dbReference type="EMBL" id="AP027734">
    <property type="protein sequence ID" value="BDZ54027.1"/>
    <property type="molecule type" value="Genomic_DNA"/>
</dbReference>
<organism evidence="2 3">
    <name type="scientific">Agromyces marinus</name>
    <dbReference type="NCBI Taxonomy" id="1389020"/>
    <lineage>
        <taxon>Bacteria</taxon>
        <taxon>Bacillati</taxon>
        <taxon>Actinomycetota</taxon>
        <taxon>Actinomycetes</taxon>
        <taxon>Micrococcales</taxon>
        <taxon>Microbacteriaceae</taxon>
        <taxon>Agromyces</taxon>
    </lineage>
</organism>
<evidence type="ECO:0000256" key="1">
    <source>
        <dbReference type="SAM" id="MobiDB-lite"/>
    </source>
</evidence>
<sequence>MGAHRRDLDLLLAVDRDAAALGDRGPDDVDRGGEQPVVILRAERRSMRHRRDPGCVQDLVGVRVADAREGLLLLQDGLDLLAAPRERAIEVGAGEPRVGRVGAEPGDRGNLDGLVDDPPAQRHPSAGVGQLERGPLVELDHDEGGRRRLRLSLIRRRAGFGLR</sequence>
<accession>A0ABM8GZU9</accession>
<name>A0ABM8GZU9_9MICO</name>
<evidence type="ECO:0000313" key="3">
    <source>
        <dbReference type="Proteomes" id="UP001321477"/>
    </source>
</evidence>
<feature type="region of interest" description="Disordered" evidence="1">
    <location>
        <begin position="94"/>
        <end position="134"/>
    </location>
</feature>
<protein>
    <submittedName>
        <fullName evidence="2">Uncharacterized protein</fullName>
    </submittedName>
</protein>
<keyword evidence="3" id="KW-1185">Reference proteome</keyword>
<dbReference type="Proteomes" id="UP001321477">
    <property type="component" value="Chromosome"/>
</dbReference>